<dbReference type="PATRIC" id="fig|48936.3.peg.2703"/>
<protein>
    <submittedName>
        <fullName evidence="1">MarR family transcriptional regulator</fullName>
    </submittedName>
</protein>
<dbReference type="InterPro" id="IPR036388">
    <property type="entry name" value="WH-like_DNA-bd_sf"/>
</dbReference>
<accession>A0A0B9A720</accession>
<evidence type="ECO:0000313" key="2">
    <source>
        <dbReference type="Proteomes" id="UP000031338"/>
    </source>
</evidence>
<reference evidence="1 2" key="1">
    <citation type="submission" date="2014-10" db="EMBL/GenBank/DDBJ databases">
        <title>Draft genome sequence of Novosphingobium subterraneum DSM 12447.</title>
        <authorList>
            <person name="Gan H.M."/>
            <person name="Gan H.Y."/>
            <person name="Savka M.A."/>
        </authorList>
    </citation>
    <scope>NUCLEOTIDE SEQUENCE [LARGE SCALE GENOMIC DNA]</scope>
    <source>
        <strain evidence="1 2">DSM 12447</strain>
    </source>
</reference>
<dbReference type="Proteomes" id="UP000031338">
    <property type="component" value="Unassembled WGS sequence"/>
</dbReference>
<sequence length="159" mass="17734">MTLNRLAEAREALAILNQYFDDFSEDCRSPVRGSPDSAGGRQFRKLANDYLRSCMLRKEILGAELSSEYCWAILVALYLSRCDCSRMCVTDIVYSTGIPTATVIRWLALLGSRRLVLRSPDRNDARRTWIVLNDSAVTLIEKCLAMQAAGSLPGKVAHS</sequence>
<evidence type="ECO:0000313" key="1">
    <source>
        <dbReference type="EMBL" id="KHS45103.1"/>
    </source>
</evidence>
<dbReference type="STRING" id="48936.NJ75_02692"/>
<organism evidence="1 2">
    <name type="scientific">Novosphingobium subterraneum</name>
    <dbReference type="NCBI Taxonomy" id="48936"/>
    <lineage>
        <taxon>Bacteria</taxon>
        <taxon>Pseudomonadati</taxon>
        <taxon>Pseudomonadota</taxon>
        <taxon>Alphaproteobacteria</taxon>
        <taxon>Sphingomonadales</taxon>
        <taxon>Sphingomonadaceae</taxon>
        <taxon>Novosphingobium</taxon>
    </lineage>
</organism>
<dbReference type="RefSeq" id="WP_039335311.1">
    <property type="nucleotide sequence ID" value="NZ_JBNNWK010000024.1"/>
</dbReference>
<dbReference type="AlphaFoldDB" id="A0A0B9A720"/>
<comment type="caution">
    <text evidence="1">The sequence shown here is derived from an EMBL/GenBank/DDBJ whole genome shotgun (WGS) entry which is preliminary data.</text>
</comment>
<proteinExistence type="predicted"/>
<keyword evidence="2" id="KW-1185">Reference proteome</keyword>
<dbReference type="Gene3D" id="1.10.10.10">
    <property type="entry name" value="Winged helix-like DNA-binding domain superfamily/Winged helix DNA-binding domain"/>
    <property type="match status" value="1"/>
</dbReference>
<gene>
    <name evidence="1" type="ORF">NJ75_02692</name>
</gene>
<dbReference type="EMBL" id="JRVC01000013">
    <property type="protein sequence ID" value="KHS45103.1"/>
    <property type="molecule type" value="Genomic_DNA"/>
</dbReference>
<dbReference type="InterPro" id="IPR036390">
    <property type="entry name" value="WH_DNA-bd_sf"/>
</dbReference>
<name>A0A0B9A720_9SPHN</name>
<dbReference type="SUPFAM" id="SSF46785">
    <property type="entry name" value="Winged helix' DNA-binding domain"/>
    <property type="match status" value="1"/>
</dbReference>